<keyword evidence="3 4" id="KW-0687">Ribonucleoprotein</keyword>
<reference evidence="6 7" key="2">
    <citation type="submission" date="2018-11" db="EMBL/GenBank/DDBJ databases">
        <authorList>
            <consortium name="Pathogen Informatics"/>
        </authorList>
    </citation>
    <scope>NUCLEOTIDE SEQUENCE [LARGE SCALE GENOMIC DNA]</scope>
    <source>
        <strain evidence="6">Dakar</strain>
        <strain evidence="7">Dakar, Senegal</strain>
    </source>
</reference>
<comment type="similarity">
    <text evidence="1 4">Belongs to the eukaryotic ribosomal protein eS12 family.</text>
</comment>
<evidence type="ECO:0000256" key="2">
    <source>
        <dbReference type="ARBA" id="ARBA00022980"/>
    </source>
</evidence>
<dbReference type="WBParaSite" id="SCUD_0000337401-mRNA-1">
    <property type="protein sequence ID" value="SCUD_0000337401-mRNA-1"/>
    <property type="gene ID" value="SCUD_0000337401"/>
</dbReference>
<feature type="domain" description="Ribosomal protein eL8/eL30/eS12/Gadd45" evidence="5">
    <location>
        <begin position="17"/>
        <end position="110"/>
    </location>
</feature>
<reference evidence="8" key="1">
    <citation type="submission" date="2016-06" db="UniProtKB">
        <authorList>
            <consortium name="WormBaseParasite"/>
        </authorList>
    </citation>
    <scope>IDENTIFICATION</scope>
</reference>
<gene>
    <name evidence="6" type="ORF">SCUD_LOCUS3374</name>
</gene>
<dbReference type="PANTHER" id="PTHR11843">
    <property type="entry name" value="40S RIBOSOMAL PROTEIN S12"/>
    <property type="match status" value="1"/>
</dbReference>
<dbReference type="AlphaFoldDB" id="A0A183JKZ3"/>
<dbReference type="InterPro" id="IPR000530">
    <property type="entry name" value="Ribosomal_eS12"/>
</dbReference>
<protein>
    <recommendedName>
        <fullName evidence="4">40S ribosomal protein S12</fullName>
    </recommendedName>
</protein>
<keyword evidence="2 4" id="KW-0689">Ribosomal protein</keyword>
<dbReference type="GO" id="GO:0006412">
    <property type="term" value="P:translation"/>
    <property type="evidence" value="ECO:0007669"/>
    <property type="project" value="InterPro"/>
</dbReference>
<dbReference type="STRING" id="6186.A0A183JKZ3"/>
<dbReference type="GO" id="GO:1990904">
    <property type="term" value="C:ribonucleoprotein complex"/>
    <property type="evidence" value="ECO:0007669"/>
    <property type="project" value="UniProtKB-KW"/>
</dbReference>
<keyword evidence="7" id="KW-1185">Reference proteome</keyword>
<dbReference type="EMBL" id="UZAK01003789">
    <property type="protein sequence ID" value="VDO81402.1"/>
    <property type="molecule type" value="Genomic_DNA"/>
</dbReference>
<evidence type="ECO:0000313" key="6">
    <source>
        <dbReference type="EMBL" id="VDO81402.1"/>
    </source>
</evidence>
<evidence type="ECO:0000313" key="8">
    <source>
        <dbReference type="WBParaSite" id="SCUD_0000337401-mRNA-1"/>
    </source>
</evidence>
<dbReference type="PRINTS" id="PR00972">
    <property type="entry name" value="RIBSOMALS12E"/>
</dbReference>
<dbReference type="InterPro" id="IPR004038">
    <property type="entry name" value="Ribosomal_eL8/eL30/eS12/Gad45"/>
</dbReference>
<name>A0A183JKZ3_9TREM</name>
<dbReference type="InterPro" id="IPR029064">
    <property type="entry name" value="Ribosomal_eL30-like_sf"/>
</dbReference>
<dbReference type="SUPFAM" id="SSF55315">
    <property type="entry name" value="L30e-like"/>
    <property type="match status" value="1"/>
</dbReference>
<evidence type="ECO:0000256" key="3">
    <source>
        <dbReference type="ARBA" id="ARBA00023274"/>
    </source>
</evidence>
<sequence length="137" mass="15241">SVVQVTFSIEVQTPQIAVQQVLKNAAKCRGICRGLNECTKLIEQRGVVLCFLAENCNEKAYTTLIEALCHEHGIPLVKVPDNKKLGEWSGLCKYDKEGKARKVVSASCIVVTDIGEESYGLKYLVEKFRLPIQTREA</sequence>
<dbReference type="Pfam" id="PF01248">
    <property type="entry name" value="Ribosomal_L7Ae"/>
    <property type="match status" value="1"/>
</dbReference>
<dbReference type="Gene3D" id="3.30.1330.30">
    <property type="match status" value="1"/>
</dbReference>
<evidence type="ECO:0000313" key="7">
    <source>
        <dbReference type="Proteomes" id="UP000279833"/>
    </source>
</evidence>
<dbReference type="Proteomes" id="UP000279833">
    <property type="component" value="Unassembled WGS sequence"/>
</dbReference>
<accession>A0A183JKZ3</accession>
<evidence type="ECO:0000259" key="5">
    <source>
        <dbReference type="Pfam" id="PF01248"/>
    </source>
</evidence>
<organism evidence="8">
    <name type="scientific">Schistosoma curassoni</name>
    <dbReference type="NCBI Taxonomy" id="6186"/>
    <lineage>
        <taxon>Eukaryota</taxon>
        <taxon>Metazoa</taxon>
        <taxon>Spiralia</taxon>
        <taxon>Lophotrochozoa</taxon>
        <taxon>Platyhelminthes</taxon>
        <taxon>Trematoda</taxon>
        <taxon>Digenea</taxon>
        <taxon>Strigeidida</taxon>
        <taxon>Schistosomatoidea</taxon>
        <taxon>Schistosomatidae</taxon>
        <taxon>Schistosoma</taxon>
    </lineage>
</organism>
<proteinExistence type="inferred from homology"/>
<evidence type="ECO:0000256" key="1">
    <source>
        <dbReference type="ARBA" id="ARBA00005824"/>
    </source>
</evidence>
<dbReference type="GO" id="GO:0005840">
    <property type="term" value="C:ribosome"/>
    <property type="evidence" value="ECO:0007669"/>
    <property type="project" value="UniProtKB-KW"/>
</dbReference>
<evidence type="ECO:0000256" key="4">
    <source>
        <dbReference type="RuleBase" id="RU000670"/>
    </source>
</evidence>
<dbReference type="GO" id="GO:0003735">
    <property type="term" value="F:structural constituent of ribosome"/>
    <property type="evidence" value="ECO:0007669"/>
    <property type="project" value="InterPro"/>
</dbReference>